<proteinExistence type="predicted"/>
<dbReference type="EMBL" id="BOMV01000106">
    <property type="protein sequence ID" value="GIF01565.1"/>
    <property type="molecule type" value="Genomic_DNA"/>
</dbReference>
<accession>A0A919K8B7</accession>
<dbReference type="Gene3D" id="3.40.630.30">
    <property type="match status" value="1"/>
</dbReference>
<dbReference type="RefSeq" id="WP_203790362.1">
    <property type="nucleotide sequence ID" value="NZ_BOMV01000106.1"/>
</dbReference>
<dbReference type="InterPro" id="IPR000182">
    <property type="entry name" value="GNAT_dom"/>
</dbReference>
<feature type="domain" description="N-acetyltransferase" evidence="1">
    <location>
        <begin position="30"/>
        <end position="211"/>
    </location>
</feature>
<gene>
    <name evidence="2" type="ORF">Ari01nite_90290</name>
</gene>
<comment type="caution">
    <text evidence="2">The sequence shown here is derived from an EMBL/GenBank/DDBJ whole genome shotgun (WGS) entry which is preliminary data.</text>
</comment>
<dbReference type="PROSITE" id="PS51186">
    <property type="entry name" value="GNAT"/>
    <property type="match status" value="1"/>
</dbReference>
<dbReference type="AlphaFoldDB" id="A0A919K8B7"/>
<organism evidence="2 3">
    <name type="scientific">Paractinoplanes rishiriensis</name>
    <dbReference type="NCBI Taxonomy" id="1050105"/>
    <lineage>
        <taxon>Bacteria</taxon>
        <taxon>Bacillati</taxon>
        <taxon>Actinomycetota</taxon>
        <taxon>Actinomycetes</taxon>
        <taxon>Micromonosporales</taxon>
        <taxon>Micromonosporaceae</taxon>
        <taxon>Paractinoplanes</taxon>
    </lineage>
</organism>
<dbReference type="SUPFAM" id="SSF55729">
    <property type="entry name" value="Acyl-CoA N-acyltransferases (Nat)"/>
    <property type="match status" value="1"/>
</dbReference>
<dbReference type="Proteomes" id="UP000636960">
    <property type="component" value="Unassembled WGS sequence"/>
</dbReference>
<dbReference type="Pfam" id="PF13673">
    <property type="entry name" value="Acetyltransf_10"/>
    <property type="match status" value="1"/>
</dbReference>
<evidence type="ECO:0000313" key="3">
    <source>
        <dbReference type="Proteomes" id="UP000636960"/>
    </source>
</evidence>
<reference evidence="2" key="1">
    <citation type="submission" date="2021-01" db="EMBL/GenBank/DDBJ databases">
        <title>Whole genome shotgun sequence of Actinoplanes rishiriensis NBRC 108556.</title>
        <authorList>
            <person name="Komaki H."/>
            <person name="Tamura T."/>
        </authorList>
    </citation>
    <scope>NUCLEOTIDE SEQUENCE</scope>
    <source>
        <strain evidence="2">NBRC 108556</strain>
    </source>
</reference>
<keyword evidence="3" id="KW-1185">Reference proteome</keyword>
<sequence>MTERDLRTGWPGPDGHRIQLAGPGDATAAGRLLTLAEHGLDQEAEMLARDPRLALGLQRGLSGGPDSLLRETVEALSISGTLREPCVGLSTVLVVAPRGGPPKGALMAFPPVRVLHGALDAGVGVLQVMSAALAVVKLKGVAVASEARGIGLGAALIRRCAQLYEQLGWHVLYGQFNQDSGLDGYYSRLGFDVLGAGEPLHLAGLLGFPLSIHPMPGERLFVRWR</sequence>
<evidence type="ECO:0000259" key="1">
    <source>
        <dbReference type="PROSITE" id="PS51186"/>
    </source>
</evidence>
<dbReference type="InterPro" id="IPR016181">
    <property type="entry name" value="Acyl_CoA_acyltransferase"/>
</dbReference>
<dbReference type="GO" id="GO:0016747">
    <property type="term" value="F:acyltransferase activity, transferring groups other than amino-acyl groups"/>
    <property type="evidence" value="ECO:0007669"/>
    <property type="project" value="InterPro"/>
</dbReference>
<evidence type="ECO:0000313" key="2">
    <source>
        <dbReference type="EMBL" id="GIF01565.1"/>
    </source>
</evidence>
<protein>
    <recommendedName>
        <fullName evidence="1">N-acetyltransferase domain-containing protein</fullName>
    </recommendedName>
</protein>
<name>A0A919K8B7_9ACTN</name>